<comment type="caution">
    <text evidence="2">The sequence shown here is derived from an EMBL/GenBank/DDBJ whole genome shotgun (WGS) entry which is preliminary data.</text>
</comment>
<dbReference type="AlphaFoldDB" id="A0A5B7E4W1"/>
<proteinExistence type="predicted"/>
<evidence type="ECO:0000313" key="2">
    <source>
        <dbReference type="EMBL" id="MPC28788.1"/>
    </source>
</evidence>
<organism evidence="2 3">
    <name type="scientific">Portunus trituberculatus</name>
    <name type="common">Swimming crab</name>
    <name type="synonym">Neptunus trituberculatus</name>
    <dbReference type="NCBI Taxonomy" id="210409"/>
    <lineage>
        <taxon>Eukaryota</taxon>
        <taxon>Metazoa</taxon>
        <taxon>Ecdysozoa</taxon>
        <taxon>Arthropoda</taxon>
        <taxon>Crustacea</taxon>
        <taxon>Multicrustacea</taxon>
        <taxon>Malacostraca</taxon>
        <taxon>Eumalacostraca</taxon>
        <taxon>Eucarida</taxon>
        <taxon>Decapoda</taxon>
        <taxon>Pleocyemata</taxon>
        <taxon>Brachyura</taxon>
        <taxon>Eubrachyura</taxon>
        <taxon>Portunoidea</taxon>
        <taxon>Portunidae</taxon>
        <taxon>Portuninae</taxon>
        <taxon>Portunus</taxon>
    </lineage>
</organism>
<feature type="compositionally biased region" description="Basic residues" evidence="1">
    <location>
        <begin position="179"/>
        <end position="195"/>
    </location>
</feature>
<evidence type="ECO:0000313" key="3">
    <source>
        <dbReference type="Proteomes" id="UP000324222"/>
    </source>
</evidence>
<evidence type="ECO:0000256" key="1">
    <source>
        <dbReference type="SAM" id="MobiDB-lite"/>
    </source>
</evidence>
<protein>
    <submittedName>
        <fullName evidence="2">Uncharacterized protein</fullName>
    </submittedName>
</protein>
<reference evidence="2 3" key="1">
    <citation type="submission" date="2019-05" db="EMBL/GenBank/DDBJ databases">
        <title>Another draft genome of Portunus trituberculatus and its Hox gene families provides insights of decapod evolution.</title>
        <authorList>
            <person name="Jeong J.-H."/>
            <person name="Song I."/>
            <person name="Kim S."/>
            <person name="Choi T."/>
            <person name="Kim D."/>
            <person name="Ryu S."/>
            <person name="Kim W."/>
        </authorList>
    </citation>
    <scope>NUCLEOTIDE SEQUENCE [LARGE SCALE GENOMIC DNA]</scope>
    <source>
        <tissue evidence="2">Muscle</tissue>
    </source>
</reference>
<feature type="region of interest" description="Disordered" evidence="1">
    <location>
        <begin position="164"/>
        <end position="216"/>
    </location>
</feature>
<name>A0A5B7E4W1_PORTR</name>
<accession>A0A5B7E4W1</accession>
<feature type="region of interest" description="Disordered" evidence="1">
    <location>
        <begin position="114"/>
        <end position="137"/>
    </location>
</feature>
<gene>
    <name evidence="2" type="ORF">E2C01_021999</name>
</gene>
<sequence>MSHHATLHITKQSVLQGDKLESITLYPPVPSTTTSLSTSCIADSSPVSHRPPALSARFPRREHLTQRESLPRATCCRVLSGVARRGGEETGGPVVPSSSINTPLSITLRYTQHYQTGVQSSRDEKSRRGHSLSRTLHDAATRESTTCQIIHVGFCHRYRVTTGRPFTHRPESAHSATTKPHRTSRPTVPKHHCSPRRSALGRCPLHTASYRPKTSG</sequence>
<dbReference type="EMBL" id="VSRR010001965">
    <property type="protein sequence ID" value="MPC28788.1"/>
    <property type="molecule type" value="Genomic_DNA"/>
</dbReference>
<keyword evidence="3" id="KW-1185">Reference proteome</keyword>
<dbReference type="Proteomes" id="UP000324222">
    <property type="component" value="Unassembled WGS sequence"/>
</dbReference>